<keyword evidence="4" id="KW-1185">Reference proteome</keyword>
<comment type="caution">
    <text evidence="3">The sequence shown here is derived from an EMBL/GenBank/DDBJ whole genome shotgun (WGS) entry which is preliminary data.</text>
</comment>
<feature type="domain" description="Secretion system C-terminal sorting" evidence="2">
    <location>
        <begin position="484"/>
        <end position="547"/>
    </location>
</feature>
<proteinExistence type="predicted"/>
<dbReference type="AlphaFoldDB" id="A0A972JFN2"/>
<protein>
    <submittedName>
        <fullName evidence="3">T9SS type A sorting domain-containing protein</fullName>
    </submittedName>
</protein>
<reference evidence="3" key="1">
    <citation type="submission" date="2020-02" db="EMBL/GenBank/DDBJ databases">
        <title>Flavobacterium sp. genome.</title>
        <authorList>
            <person name="Jung H.S."/>
            <person name="Baek J.H."/>
            <person name="Jeon C.O."/>
        </authorList>
    </citation>
    <scope>NUCLEOTIDE SEQUENCE</scope>
    <source>
        <strain evidence="3">SE-s28</strain>
    </source>
</reference>
<dbReference type="InterPro" id="IPR036691">
    <property type="entry name" value="Endo/exonu/phosph_ase_sf"/>
</dbReference>
<dbReference type="Pfam" id="PF18962">
    <property type="entry name" value="Por_Secre_tail"/>
    <property type="match status" value="1"/>
</dbReference>
<dbReference type="RefSeq" id="WP_169526357.1">
    <property type="nucleotide sequence ID" value="NZ_JAAMPU010000100.1"/>
</dbReference>
<dbReference type="NCBIfam" id="TIGR04183">
    <property type="entry name" value="Por_Secre_tail"/>
    <property type="match status" value="1"/>
</dbReference>
<accession>A0A972JFN2</accession>
<dbReference type="Proteomes" id="UP000712080">
    <property type="component" value="Unassembled WGS sequence"/>
</dbReference>
<name>A0A972JFN2_9FLAO</name>
<gene>
    <name evidence="3" type="ORF">G6047_04865</name>
</gene>
<evidence type="ECO:0000313" key="3">
    <source>
        <dbReference type="EMBL" id="NMH27356.1"/>
    </source>
</evidence>
<evidence type="ECO:0000256" key="1">
    <source>
        <dbReference type="ARBA" id="ARBA00022729"/>
    </source>
</evidence>
<organism evidence="3 4">
    <name type="scientific">Flavobacterium silvaticum</name>
    <dbReference type="NCBI Taxonomy" id="1852020"/>
    <lineage>
        <taxon>Bacteria</taxon>
        <taxon>Pseudomonadati</taxon>
        <taxon>Bacteroidota</taxon>
        <taxon>Flavobacteriia</taxon>
        <taxon>Flavobacteriales</taxon>
        <taxon>Flavobacteriaceae</taxon>
        <taxon>Flavobacterium</taxon>
    </lineage>
</organism>
<keyword evidence="1" id="KW-0732">Signal</keyword>
<dbReference type="NCBIfam" id="NF038128">
    <property type="entry name" value="choice_anch_J"/>
    <property type="match status" value="1"/>
</dbReference>
<dbReference type="EMBL" id="JAAMPU010000100">
    <property type="protein sequence ID" value="NMH27356.1"/>
    <property type="molecule type" value="Genomic_DNA"/>
</dbReference>
<sequence length="550" mass="60120">MRKITFLIFTILFGLCFQISIAQTTILDQSLLTEGSFNTFSPVSVTGTQGWYFSSQYGAVCNGYAGGQSFSNEDWLVSESIDLSQADNVLLTFSHTRGSASVLNVGVSQGWYKVFATAAYTGDPASTTWVEVTGMNQSVPSAWQYISSGELTIPEAAKSAATRIAFRYISSNTQSATWEIKNVKVTGDLQGINSFKVTNWNTEWLGCTQFGPDDEGQQMENVASAMISMNSDVYCLQEITGSQSTINTLVSLLGDGWAGNIVPVNTENCDQRQAIIYKTSKVQFVSSSQLSSGNSAQGNSYSYNWTNGRFPAVYNLNLINGTSNIPVTIINIHAKAEDGEAMSYTRRLGASQALKTILDGSNYNSKNLILIGDFNDYLIGTSSNACSCTDSPYKNFIDDEADYKGITKDLINVNSGNPVIENFIISNELFANYVTQNAAQEINVANSISNYYNTTSDHLPVSATFQFSTLGTTEFVQTDSKLKIYPNPVKTELRLYSGQFKSNATIYIYDLTGKLVLHDKTSAETINVSSLPSGLYLLKLGDKTARFIKE</sequence>
<dbReference type="Gene3D" id="3.60.10.10">
    <property type="entry name" value="Endonuclease/exonuclease/phosphatase"/>
    <property type="match status" value="1"/>
</dbReference>
<dbReference type="InterPro" id="IPR026444">
    <property type="entry name" value="Secre_tail"/>
</dbReference>
<evidence type="ECO:0000313" key="4">
    <source>
        <dbReference type="Proteomes" id="UP000712080"/>
    </source>
</evidence>
<evidence type="ECO:0000259" key="2">
    <source>
        <dbReference type="Pfam" id="PF18962"/>
    </source>
</evidence>
<dbReference type="SUPFAM" id="SSF56219">
    <property type="entry name" value="DNase I-like"/>
    <property type="match status" value="1"/>
</dbReference>